<keyword evidence="12" id="KW-1185">Reference proteome</keyword>
<dbReference type="InterPro" id="IPR050330">
    <property type="entry name" value="Bact_OuterMem_StrucFunc"/>
</dbReference>
<dbReference type="CDD" id="cd07185">
    <property type="entry name" value="OmpA_C-like"/>
    <property type="match status" value="1"/>
</dbReference>
<comment type="similarity">
    <text evidence="8">Belongs to the Pal lipoprotein family.</text>
</comment>
<dbReference type="PROSITE" id="PS51257">
    <property type="entry name" value="PROKAR_LIPOPROTEIN"/>
    <property type="match status" value="1"/>
</dbReference>
<feature type="domain" description="OmpA-like" evidence="10">
    <location>
        <begin position="72"/>
        <end position="187"/>
    </location>
</feature>
<sequence length="187" mass="19876">MKYLRTTLLVVFSIACATGCAKKELIVPEPAVTSASAQPPATEPAAPPAATIDAHEPIAAADIVEDRTAPAGTAAQASPLKTVYFDFDAWVLTAAAREILAANAEWLRKNPGVAVTLEGHTDERGSDAYNLALGEQRAKSAMKYLQTLGIDAGRMTVVSYGEEKPAVEGHDESAWAGNRRVEFIPKR</sequence>
<dbReference type="InterPro" id="IPR014169">
    <property type="entry name" value="Pal_lipo_C"/>
</dbReference>
<dbReference type="SUPFAM" id="SSF103088">
    <property type="entry name" value="OmpA-like"/>
    <property type="match status" value="1"/>
</dbReference>
<keyword evidence="2 8" id="KW-0732">Signal</keyword>
<dbReference type="InterPro" id="IPR039001">
    <property type="entry name" value="Pal"/>
</dbReference>
<accession>A0A0C1TLL8</accession>
<dbReference type="AlphaFoldDB" id="A0A0C1TLL8"/>
<comment type="caution">
    <text evidence="11">The sequence shown here is derived from an EMBL/GenBank/DDBJ whole genome shotgun (WGS) entry which is preliminary data.</text>
</comment>
<proteinExistence type="inferred from homology"/>
<name>A0A0C1TLL8_9BACT</name>
<comment type="subcellular location">
    <subcellularLocation>
        <location evidence="8">Cell outer membrane</location>
        <topology evidence="8">Lipid-anchor</topology>
    </subcellularLocation>
</comment>
<keyword evidence="6 8" id="KW-0449">Lipoprotein</keyword>
<dbReference type="PANTHER" id="PTHR30329:SF21">
    <property type="entry name" value="LIPOPROTEIN YIAD-RELATED"/>
    <property type="match status" value="1"/>
</dbReference>
<dbReference type="GO" id="GO:0051301">
    <property type="term" value="P:cell division"/>
    <property type="evidence" value="ECO:0007669"/>
    <property type="project" value="UniProtKB-KW"/>
</dbReference>
<evidence type="ECO:0000313" key="12">
    <source>
        <dbReference type="Proteomes" id="UP000031433"/>
    </source>
</evidence>
<dbReference type="GO" id="GO:0009279">
    <property type="term" value="C:cell outer membrane"/>
    <property type="evidence" value="ECO:0007669"/>
    <property type="project" value="UniProtKB-SubCell"/>
</dbReference>
<dbReference type="InterPro" id="IPR006690">
    <property type="entry name" value="OMPA-like_CS"/>
</dbReference>
<protein>
    <recommendedName>
        <fullName evidence="8">Peptidoglycan-associated lipoprotein</fullName>
        <shortName evidence="8">PAL</shortName>
    </recommendedName>
</protein>
<dbReference type="InterPro" id="IPR006664">
    <property type="entry name" value="OMP_bac"/>
</dbReference>
<dbReference type="Gene3D" id="3.30.1330.60">
    <property type="entry name" value="OmpA-like domain"/>
    <property type="match status" value="1"/>
</dbReference>
<evidence type="ECO:0000313" key="11">
    <source>
        <dbReference type="EMBL" id="KIE41764.1"/>
    </source>
</evidence>
<keyword evidence="4 8" id="KW-0564">Palmitate</keyword>
<evidence type="ECO:0000256" key="1">
    <source>
        <dbReference type="ARBA" id="ARBA00022618"/>
    </source>
</evidence>
<evidence type="ECO:0000256" key="9">
    <source>
        <dbReference type="SAM" id="SignalP"/>
    </source>
</evidence>
<dbReference type="PRINTS" id="PR01021">
    <property type="entry name" value="OMPADOMAIN"/>
</dbReference>
<keyword evidence="7" id="KW-0131">Cell cycle</keyword>
<feature type="chain" id="PRO_5002157092" description="Peptidoglycan-associated lipoprotein" evidence="9">
    <location>
        <begin position="18"/>
        <end position="187"/>
    </location>
</feature>
<evidence type="ECO:0000256" key="5">
    <source>
        <dbReference type="ARBA" id="ARBA00023237"/>
    </source>
</evidence>
<evidence type="ECO:0000259" key="10">
    <source>
        <dbReference type="PROSITE" id="PS51123"/>
    </source>
</evidence>
<keyword evidence="1" id="KW-0132">Cell division</keyword>
<dbReference type="PROSITE" id="PS01068">
    <property type="entry name" value="OMPA_1"/>
    <property type="match status" value="1"/>
</dbReference>
<feature type="signal peptide" evidence="9">
    <location>
        <begin position="1"/>
        <end position="17"/>
    </location>
</feature>
<dbReference type="EMBL" id="JXBL01000001">
    <property type="protein sequence ID" value="KIE41764.1"/>
    <property type="molecule type" value="Genomic_DNA"/>
</dbReference>
<evidence type="ECO:0000256" key="7">
    <source>
        <dbReference type="ARBA" id="ARBA00023306"/>
    </source>
</evidence>
<keyword evidence="3 8" id="KW-0472">Membrane</keyword>
<dbReference type="RefSeq" id="WP_039643698.1">
    <property type="nucleotide sequence ID" value="NZ_JXBL01000001.1"/>
</dbReference>
<evidence type="ECO:0000256" key="8">
    <source>
        <dbReference type="HAMAP-Rule" id="MF_02204"/>
    </source>
</evidence>
<dbReference type="InterPro" id="IPR036737">
    <property type="entry name" value="OmpA-like_sf"/>
</dbReference>
<dbReference type="Pfam" id="PF00691">
    <property type="entry name" value="OmpA"/>
    <property type="match status" value="1"/>
</dbReference>
<evidence type="ECO:0000256" key="3">
    <source>
        <dbReference type="ARBA" id="ARBA00023136"/>
    </source>
</evidence>
<evidence type="ECO:0000256" key="6">
    <source>
        <dbReference type="ARBA" id="ARBA00023288"/>
    </source>
</evidence>
<dbReference type="PANTHER" id="PTHR30329">
    <property type="entry name" value="STATOR ELEMENT OF FLAGELLAR MOTOR COMPLEX"/>
    <property type="match status" value="1"/>
</dbReference>
<keyword evidence="5 8" id="KW-0998">Cell outer membrane</keyword>
<evidence type="ECO:0000256" key="4">
    <source>
        <dbReference type="ARBA" id="ARBA00023139"/>
    </source>
</evidence>
<evidence type="ECO:0000256" key="2">
    <source>
        <dbReference type="ARBA" id="ARBA00022729"/>
    </source>
</evidence>
<dbReference type="HAMAP" id="MF_02204">
    <property type="entry name" value="Pal"/>
    <property type="match status" value="1"/>
</dbReference>
<reference evidence="11 12" key="1">
    <citation type="submission" date="2015-01" db="EMBL/GenBank/DDBJ databases">
        <title>Genome sequence of the anaerobic bacterium Geobacter soli GSS01, a dissimilatory Fe(III) reducer from soil.</title>
        <authorList>
            <person name="Yang G."/>
            <person name="Zhou S."/>
        </authorList>
    </citation>
    <scope>NUCLEOTIDE SEQUENCE [LARGE SCALE GENOMIC DNA]</scope>
    <source>
        <strain evidence="11 12">GSS01</strain>
    </source>
</reference>
<gene>
    <name evidence="8" type="primary">pal</name>
    <name evidence="11" type="ORF">SE37_03530</name>
</gene>
<dbReference type="InterPro" id="IPR006665">
    <property type="entry name" value="OmpA-like"/>
</dbReference>
<dbReference type="Proteomes" id="UP000031433">
    <property type="component" value="Unassembled WGS sequence"/>
</dbReference>
<dbReference type="PROSITE" id="PS51123">
    <property type="entry name" value="OMPA_2"/>
    <property type="match status" value="1"/>
</dbReference>
<dbReference type="NCBIfam" id="TIGR02802">
    <property type="entry name" value="Pal_lipo"/>
    <property type="match status" value="1"/>
</dbReference>
<organism evidence="11 12">
    <name type="scientific">Geobacter soli</name>
    <dbReference type="NCBI Taxonomy" id="1510391"/>
    <lineage>
        <taxon>Bacteria</taxon>
        <taxon>Pseudomonadati</taxon>
        <taxon>Thermodesulfobacteriota</taxon>
        <taxon>Desulfuromonadia</taxon>
        <taxon>Geobacterales</taxon>
        <taxon>Geobacteraceae</taxon>
        <taxon>Geobacter</taxon>
    </lineage>
</organism>